<name>A0A397T977_9GLOM</name>
<keyword evidence="3" id="KW-1185">Reference proteome</keyword>
<dbReference type="AlphaFoldDB" id="A0A397T977"/>
<dbReference type="OrthoDB" id="2401481at2759"/>
<proteinExistence type="predicted"/>
<dbReference type="EMBL" id="QKYT01000074">
    <property type="protein sequence ID" value="RIA94778.1"/>
    <property type="molecule type" value="Genomic_DNA"/>
</dbReference>
<dbReference type="SUPFAM" id="SSF56112">
    <property type="entry name" value="Protein kinase-like (PK-like)"/>
    <property type="match status" value="1"/>
</dbReference>
<protein>
    <recommendedName>
        <fullName evidence="1">Protein kinase domain-containing protein</fullName>
    </recommendedName>
</protein>
<accession>A0A397T977</accession>
<dbReference type="Proteomes" id="UP000265703">
    <property type="component" value="Unassembled WGS sequence"/>
</dbReference>
<evidence type="ECO:0000313" key="2">
    <source>
        <dbReference type="EMBL" id="RIA94778.1"/>
    </source>
</evidence>
<dbReference type="PROSITE" id="PS50011">
    <property type="entry name" value="PROTEIN_KINASE_DOM"/>
    <property type="match status" value="1"/>
</dbReference>
<gene>
    <name evidence="2" type="ORF">C1645_759278</name>
</gene>
<evidence type="ECO:0000313" key="3">
    <source>
        <dbReference type="Proteomes" id="UP000265703"/>
    </source>
</evidence>
<dbReference type="GO" id="GO:0004672">
    <property type="term" value="F:protein kinase activity"/>
    <property type="evidence" value="ECO:0007669"/>
    <property type="project" value="InterPro"/>
</dbReference>
<sequence length="79" mass="9404">MQDVENANINWIEDAIAKEYFKHYEYKHFSNIQEIGSGGFGKVYRAKWKNSDQYLTLKSFFSFDNTTAREIVHEVMMKN</sequence>
<dbReference type="InterPro" id="IPR000719">
    <property type="entry name" value="Prot_kinase_dom"/>
</dbReference>
<dbReference type="GO" id="GO:0005524">
    <property type="term" value="F:ATP binding"/>
    <property type="evidence" value="ECO:0007669"/>
    <property type="project" value="InterPro"/>
</dbReference>
<organism evidence="2 3">
    <name type="scientific">Glomus cerebriforme</name>
    <dbReference type="NCBI Taxonomy" id="658196"/>
    <lineage>
        <taxon>Eukaryota</taxon>
        <taxon>Fungi</taxon>
        <taxon>Fungi incertae sedis</taxon>
        <taxon>Mucoromycota</taxon>
        <taxon>Glomeromycotina</taxon>
        <taxon>Glomeromycetes</taxon>
        <taxon>Glomerales</taxon>
        <taxon>Glomeraceae</taxon>
        <taxon>Glomus</taxon>
    </lineage>
</organism>
<comment type="caution">
    <text evidence="2">The sequence shown here is derived from an EMBL/GenBank/DDBJ whole genome shotgun (WGS) entry which is preliminary data.</text>
</comment>
<dbReference type="InterPro" id="IPR011009">
    <property type="entry name" value="Kinase-like_dom_sf"/>
</dbReference>
<evidence type="ECO:0000259" key="1">
    <source>
        <dbReference type="PROSITE" id="PS50011"/>
    </source>
</evidence>
<feature type="domain" description="Protein kinase" evidence="1">
    <location>
        <begin position="29"/>
        <end position="79"/>
    </location>
</feature>
<reference evidence="2 3" key="1">
    <citation type="submission" date="2018-06" db="EMBL/GenBank/DDBJ databases">
        <title>Comparative genomics reveals the genomic features of Rhizophagus irregularis, R. cerebriforme, R. diaphanum and Gigaspora rosea, and their symbiotic lifestyle signature.</title>
        <authorList>
            <person name="Morin E."/>
            <person name="San Clemente H."/>
            <person name="Chen E.C.H."/>
            <person name="De La Providencia I."/>
            <person name="Hainaut M."/>
            <person name="Kuo A."/>
            <person name="Kohler A."/>
            <person name="Murat C."/>
            <person name="Tang N."/>
            <person name="Roy S."/>
            <person name="Loubradou J."/>
            <person name="Henrissat B."/>
            <person name="Grigoriev I.V."/>
            <person name="Corradi N."/>
            <person name="Roux C."/>
            <person name="Martin F.M."/>
        </authorList>
    </citation>
    <scope>NUCLEOTIDE SEQUENCE [LARGE SCALE GENOMIC DNA]</scope>
    <source>
        <strain evidence="2 3">DAOM 227022</strain>
    </source>
</reference>
<dbReference type="Gene3D" id="3.30.200.20">
    <property type="entry name" value="Phosphorylase Kinase, domain 1"/>
    <property type="match status" value="1"/>
</dbReference>